<organism evidence="1 2">
    <name type="scientific">Spiroplasma phoeniceum P40</name>
    <dbReference type="NCBI Taxonomy" id="1276259"/>
    <lineage>
        <taxon>Bacteria</taxon>
        <taxon>Bacillati</taxon>
        <taxon>Mycoplasmatota</taxon>
        <taxon>Mollicutes</taxon>
        <taxon>Entomoplasmatales</taxon>
        <taxon>Spiroplasmataceae</taxon>
        <taxon>Spiroplasma</taxon>
    </lineage>
</organism>
<accession>A0A345DLU7</accession>
<protein>
    <submittedName>
        <fullName evidence="1">Uncharacterized protein</fullName>
    </submittedName>
</protein>
<dbReference type="EMBL" id="CP031088">
    <property type="protein sequence ID" value="AXF95185.1"/>
    <property type="molecule type" value="Genomic_DNA"/>
</dbReference>
<dbReference type="KEGG" id="sphh:SDAV_00190"/>
<sequence>MIKIGIDPSGTGTTAIVIYEDNKLIKKLDFTNKDWKYHDNYIIEIIGSIYYFEVFNKIK</sequence>
<keyword evidence="2" id="KW-1185">Reference proteome</keyword>
<evidence type="ECO:0000313" key="2">
    <source>
        <dbReference type="Proteomes" id="UP000253689"/>
    </source>
</evidence>
<dbReference type="AlphaFoldDB" id="A0A345DLU7"/>
<name>A0A345DLU7_9MOLU</name>
<evidence type="ECO:0000313" key="1">
    <source>
        <dbReference type="EMBL" id="AXF95185.1"/>
    </source>
</evidence>
<proteinExistence type="predicted"/>
<dbReference type="Proteomes" id="UP000253689">
    <property type="component" value="Chromosome"/>
</dbReference>
<gene>
    <name evidence="1" type="ORF">SDAV_00190</name>
</gene>
<reference evidence="2" key="1">
    <citation type="submission" date="2018-07" db="EMBL/GenBank/DDBJ databases">
        <title>Complete Genome Sequence of Spiroplasma phoeniceum.</title>
        <authorList>
            <person name="Davis R.E."/>
            <person name="Shao J.Y."/>
            <person name="Zhao Y."/>
            <person name="Silver A."/>
            <person name="Stump z."/>
            <person name="Gasparich G."/>
        </authorList>
    </citation>
    <scope>NUCLEOTIDE SEQUENCE [LARGE SCALE GENOMIC DNA]</scope>
    <source>
        <strain evidence="2">P40</strain>
    </source>
</reference>